<protein>
    <recommendedName>
        <fullName evidence="7">GtrA/DPMS transmembrane domain-containing protein</fullName>
    </recommendedName>
</protein>
<feature type="transmembrane region" description="Helical" evidence="6">
    <location>
        <begin position="71"/>
        <end position="92"/>
    </location>
</feature>
<dbReference type="EMBL" id="CBXI010000043">
    <property type="protein sequence ID" value="CDL92389.1"/>
    <property type="molecule type" value="Genomic_DNA"/>
</dbReference>
<reference evidence="8 9" key="1">
    <citation type="journal article" date="2015" name="Genome Announc.">
        <title>Draft Genome Sequence of Clostridium tyrobutyricum Strain DIVETGP, Isolated from Cow's Milk for Grana Padano Production.</title>
        <authorList>
            <person name="Soggiu A."/>
            <person name="Piras C."/>
            <person name="Gaiarsa S."/>
            <person name="Sassera D."/>
            <person name="Roncada P."/>
            <person name="Bendixen E."/>
            <person name="Brasca M."/>
            <person name="Bonizzi L."/>
        </authorList>
    </citation>
    <scope>NUCLEOTIDE SEQUENCE [LARGE SCALE GENOMIC DNA]</scope>
    <source>
        <strain evidence="8 9">DIVETGP</strain>
    </source>
</reference>
<evidence type="ECO:0000256" key="2">
    <source>
        <dbReference type="ARBA" id="ARBA00009399"/>
    </source>
</evidence>
<proteinExistence type="inferred from homology"/>
<gene>
    <name evidence="8" type="ORF">CTDIVETGP_2459</name>
</gene>
<dbReference type="GeneID" id="29419482"/>
<dbReference type="InterPro" id="IPR007267">
    <property type="entry name" value="GtrA_DPMS_TM"/>
</dbReference>
<evidence type="ECO:0000256" key="5">
    <source>
        <dbReference type="ARBA" id="ARBA00023136"/>
    </source>
</evidence>
<dbReference type="GO" id="GO:0000271">
    <property type="term" value="P:polysaccharide biosynthetic process"/>
    <property type="evidence" value="ECO:0007669"/>
    <property type="project" value="InterPro"/>
</dbReference>
<dbReference type="InterPro" id="IPR051401">
    <property type="entry name" value="GtrA_CellWall_Glycosyl"/>
</dbReference>
<organism evidence="8 9">
    <name type="scientific">Clostridium tyrobutyricum DIVETGP</name>
    <dbReference type="NCBI Taxonomy" id="1408889"/>
    <lineage>
        <taxon>Bacteria</taxon>
        <taxon>Bacillati</taxon>
        <taxon>Bacillota</taxon>
        <taxon>Clostridia</taxon>
        <taxon>Eubacteriales</taxon>
        <taxon>Clostridiaceae</taxon>
        <taxon>Clostridium</taxon>
    </lineage>
</organism>
<feature type="transmembrane region" description="Helical" evidence="6">
    <location>
        <begin position="39"/>
        <end position="59"/>
    </location>
</feature>
<evidence type="ECO:0000313" key="9">
    <source>
        <dbReference type="Proteomes" id="UP000019482"/>
    </source>
</evidence>
<dbReference type="PANTHER" id="PTHR38459">
    <property type="entry name" value="PROPHAGE BACTOPRENOL-LINKED GLUCOSE TRANSLOCASE HOMOLOG"/>
    <property type="match status" value="1"/>
</dbReference>
<dbReference type="RefSeq" id="WP_017752562.1">
    <property type="nucleotide sequence ID" value="NZ_CBXI010000043.1"/>
</dbReference>
<keyword evidence="9" id="KW-1185">Reference proteome</keyword>
<feature type="transmembrane region" description="Helical" evidence="6">
    <location>
        <begin position="112"/>
        <end position="128"/>
    </location>
</feature>
<comment type="caution">
    <text evidence="8">The sequence shown here is derived from an EMBL/GenBank/DDBJ whole genome shotgun (WGS) entry which is preliminary data.</text>
</comment>
<keyword evidence="3 6" id="KW-0812">Transmembrane</keyword>
<dbReference type="Pfam" id="PF04138">
    <property type="entry name" value="GtrA_DPMS_TM"/>
    <property type="match status" value="1"/>
</dbReference>
<dbReference type="PANTHER" id="PTHR38459:SF1">
    <property type="entry name" value="PROPHAGE BACTOPRENOL-LINKED GLUCOSE TRANSLOCASE HOMOLOG"/>
    <property type="match status" value="1"/>
</dbReference>
<dbReference type="AlphaFoldDB" id="W6NA09"/>
<feature type="domain" description="GtrA/DPMS transmembrane" evidence="7">
    <location>
        <begin position="14"/>
        <end position="134"/>
    </location>
</feature>
<name>W6NA09_CLOTY</name>
<evidence type="ECO:0000313" key="8">
    <source>
        <dbReference type="EMBL" id="CDL92389.1"/>
    </source>
</evidence>
<dbReference type="Proteomes" id="UP000019482">
    <property type="component" value="Unassembled WGS sequence"/>
</dbReference>
<feature type="transmembrane region" description="Helical" evidence="6">
    <location>
        <begin position="12"/>
        <end position="33"/>
    </location>
</feature>
<evidence type="ECO:0000259" key="7">
    <source>
        <dbReference type="Pfam" id="PF04138"/>
    </source>
</evidence>
<comment type="similarity">
    <text evidence="2">Belongs to the GtrA family.</text>
</comment>
<evidence type="ECO:0000256" key="3">
    <source>
        <dbReference type="ARBA" id="ARBA00022692"/>
    </source>
</evidence>
<evidence type="ECO:0000256" key="1">
    <source>
        <dbReference type="ARBA" id="ARBA00004141"/>
    </source>
</evidence>
<evidence type="ECO:0000256" key="4">
    <source>
        <dbReference type="ARBA" id="ARBA00022989"/>
    </source>
</evidence>
<sequence length="138" mass="15900">MNRLKNIVDIKTLKFLIVGIINTLVGTFIMFSFYNLLGLNYWISSSANYILASILSYILNKYWTFQNREKSVKIVVKFIVNILVCYLISYGVAKPLVRSFLSAAGTKIQDNVSMFVGMILFTSLNYFGQRFFAFKEQD</sequence>
<keyword evidence="4 6" id="KW-1133">Transmembrane helix</keyword>
<keyword evidence="5 6" id="KW-0472">Membrane</keyword>
<comment type="subcellular location">
    <subcellularLocation>
        <location evidence="1">Membrane</location>
        <topology evidence="1">Multi-pass membrane protein</topology>
    </subcellularLocation>
</comment>
<evidence type="ECO:0000256" key="6">
    <source>
        <dbReference type="SAM" id="Phobius"/>
    </source>
</evidence>
<dbReference type="OrthoDB" id="9812049at2"/>
<dbReference type="GO" id="GO:0005886">
    <property type="term" value="C:plasma membrane"/>
    <property type="evidence" value="ECO:0007669"/>
    <property type="project" value="TreeGrafter"/>
</dbReference>
<accession>W6NA09</accession>